<evidence type="ECO:0000259" key="3">
    <source>
        <dbReference type="Pfam" id="PF02581"/>
    </source>
</evidence>
<evidence type="ECO:0000256" key="1">
    <source>
        <dbReference type="ARBA" id="ARBA00004948"/>
    </source>
</evidence>
<dbReference type="SUPFAM" id="SSF51391">
    <property type="entry name" value="Thiamin phosphate synthase"/>
    <property type="match status" value="1"/>
</dbReference>
<dbReference type="InterPro" id="IPR022998">
    <property type="entry name" value="ThiamineP_synth_TenI"/>
</dbReference>
<comment type="pathway">
    <text evidence="1">Cofactor biosynthesis; thiamine diphosphate biosynthesis.</text>
</comment>
<keyword evidence="2" id="KW-0784">Thiamine biosynthesis</keyword>
<dbReference type="Pfam" id="PF02581">
    <property type="entry name" value="TMP-TENI"/>
    <property type="match status" value="1"/>
</dbReference>
<dbReference type="RefSeq" id="WP_390272260.1">
    <property type="nucleotide sequence ID" value="NZ_JBHRSA010000042.1"/>
</dbReference>
<dbReference type="CDD" id="cd00564">
    <property type="entry name" value="TMP_TenI"/>
    <property type="match status" value="1"/>
</dbReference>
<accession>A0ABV7CW80</accession>
<keyword evidence="5" id="KW-1185">Reference proteome</keyword>
<organism evidence="4 5">
    <name type="scientific">Virgibacillus xinjiangensis</name>
    <dbReference type="NCBI Taxonomy" id="393090"/>
    <lineage>
        <taxon>Bacteria</taxon>
        <taxon>Bacillati</taxon>
        <taxon>Bacillota</taxon>
        <taxon>Bacilli</taxon>
        <taxon>Bacillales</taxon>
        <taxon>Bacillaceae</taxon>
        <taxon>Virgibacillus</taxon>
    </lineage>
</organism>
<dbReference type="EMBL" id="JBHRSA010000042">
    <property type="protein sequence ID" value="MFC3040736.1"/>
    <property type="molecule type" value="Genomic_DNA"/>
</dbReference>
<gene>
    <name evidence="4" type="primary">tenI</name>
    <name evidence="4" type="ORF">ACFOGI_10805</name>
</gene>
<evidence type="ECO:0000256" key="2">
    <source>
        <dbReference type="ARBA" id="ARBA00022977"/>
    </source>
</evidence>
<reference evidence="5" key="1">
    <citation type="journal article" date="2019" name="Int. J. Syst. Evol. Microbiol.">
        <title>The Global Catalogue of Microorganisms (GCM) 10K type strain sequencing project: providing services to taxonomists for standard genome sequencing and annotation.</title>
        <authorList>
            <consortium name="The Broad Institute Genomics Platform"/>
            <consortium name="The Broad Institute Genome Sequencing Center for Infectious Disease"/>
            <person name="Wu L."/>
            <person name="Ma J."/>
        </authorList>
    </citation>
    <scope>NUCLEOTIDE SEQUENCE [LARGE SCALE GENOMIC DNA]</scope>
    <source>
        <strain evidence="5">KCTC 13128</strain>
    </source>
</reference>
<dbReference type="NCBIfam" id="NF005819">
    <property type="entry name" value="PRK07695.1"/>
    <property type="match status" value="1"/>
</dbReference>
<dbReference type="InterPro" id="IPR013785">
    <property type="entry name" value="Aldolase_TIM"/>
</dbReference>
<feature type="domain" description="Thiamine phosphate synthase/TenI" evidence="3">
    <location>
        <begin position="17"/>
        <end position="190"/>
    </location>
</feature>
<proteinExistence type="predicted"/>
<dbReference type="Gene3D" id="3.20.20.70">
    <property type="entry name" value="Aldolase class I"/>
    <property type="match status" value="1"/>
</dbReference>
<evidence type="ECO:0000313" key="4">
    <source>
        <dbReference type="EMBL" id="MFC3040736.1"/>
    </source>
</evidence>
<comment type="caution">
    <text evidence="4">The sequence shown here is derived from an EMBL/GenBank/DDBJ whole genome shotgun (WGS) entry which is preliminary data.</text>
</comment>
<evidence type="ECO:0000313" key="5">
    <source>
        <dbReference type="Proteomes" id="UP001595279"/>
    </source>
</evidence>
<protein>
    <submittedName>
        <fullName evidence="4">Thiazole tautomerase TenI</fullName>
    </submittedName>
</protein>
<dbReference type="InterPro" id="IPR036206">
    <property type="entry name" value="ThiamineP_synth_sf"/>
</dbReference>
<dbReference type="PANTHER" id="PTHR20857:SF22">
    <property type="entry name" value="THIAZOLE TAUTOMERASE"/>
    <property type="match status" value="1"/>
</dbReference>
<sequence length="217" mass="23635">MEQRNDHGMERGELHVISTGRQSSETLASIAEEIHDYVDVFHLREKAWSDREMVEAIEWLLAMGIPPEKIVVNHRIDVAHVTGVKGVQLAHHSIDVSTVRNAFGHLSIGCSVHSVKEAVSASEHGADYLLFGHIYPTSSKPGLAPRGLEGLRQVVRSASVPVIAIGGITPENTRETIQNGASGTAVLSGILLAEDPLEKAIAYKEELRRVAEDEQTI</sequence>
<dbReference type="Proteomes" id="UP001595279">
    <property type="component" value="Unassembled WGS sequence"/>
</dbReference>
<name>A0ABV7CW80_9BACI</name>
<dbReference type="PANTHER" id="PTHR20857">
    <property type="entry name" value="THIAMINE-PHOSPHATE PYROPHOSPHORYLASE"/>
    <property type="match status" value="1"/>
</dbReference>